<feature type="binding site" evidence="10">
    <location>
        <position position="256"/>
    </location>
    <ligand>
        <name>K(+)</name>
        <dbReference type="ChEBI" id="CHEBI:29103"/>
    </ligand>
</feature>
<dbReference type="Gene3D" id="1.20.120.430">
    <property type="entry name" value="tRNA modification GTPase MnmE domain 2"/>
    <property type="match status" value="1"/>
</dbReference>
<dbReference type="GO" id="GO:0042802">
    <property type="term" value="F:identical protein binding"/>
    <property type="evidence" value="ECO:0007669"/>
    <property type="project" value="UniProtKB-ARBA"/>
</dbReference>
<keyword evidence="8 10" id="KW-0630">Potassium</keyword>
<dbReference type="PRINTS" id="PR00449">
    <property type="entry name" value="RASTRNSFRMNG"/>
</dbReference>
<dbReference type="Proteomes" id="UP000184148">
    <property type="component" value="Unassembled WGS sequence"/>
</dbReference>
<dbReference type="EC" id="3.6.-.-" evidence="10"/>
<feature type="binding site" evidence="10">
    <location>
        <position position="126"/>
    </location>
    <ligand>
        <name>(6S)-5-formyl-5,6,7,8-tetrahydrofolate</name>
        <dbReference type="ChEBI" id="CHEBI:57457"/>
    </ligand>
</feature>
<dbReference type="InterPro" id="IPR006073">
    <property type="entry name" value="GTP-bd"/>
</dbReference>
<evidence type="ECO:0000256" key="11">
    <source>
        <dbReference type="RuleBase" id="RU003313"/>
    </source>
</evidence>
<dbReference type="NCBIfam" id="NF003661">
    <property type="entry name" value="PRK05291.1-3"/>
    <property type="match status" value="1"/>
</dbReference>
<keyword evidence="3 10" id="KW-0819">tRNA processing</keyword>
<evidence type="ECO:0000256" key="2">
    <source>
        <dbReference type="ARBA" id="ARBA00022490"/>
    </source>
</evidence>
<protein>
    <recommendedName>
        <fullName evidence="10">tRNA modification GTPase MnmE</fullName>
        <ecNumber evidence="10">3.6.-.-</ecNumber>
    </recommendedName>
</protein>
<feature type="binding site" evidence="10">
    <location>
        <begin position="232"/>
        <end position="237"/>
    </location>
    <ligand>
        <name>GTP</name>
        <dbReference type="ChEBI" id="CHEBI:37565"/>
    </ligand>
</feature>
<feature type="binding site" evidence="10">
    <location>
        <position position="22"/>
    </location>
    <ligand>
        <name>(6S)-5-formyl-5,6,7,8-tetrahydrofolate</name>
        <dbReference type="ChEBI" id="CHEBI:57457"/>
    </ligand>
</feature>
<comment type="subunit">
    <text evidence="10">Homodimer. Heterotetramer of two MnmE and two MnmG subunits.</text>
</comment>
<evidence type="ECO:0000256" key="10">
    <source>
        <dbReference type="HAMAP-Rule" id="MF_00379"/>
    </source>
</evidence>
<dbReference type="Gene3D" id="3.40.50.300">
    <property type="entry name" value="P-loop containing nucleotide triphosphate hydrolases"/>
    <property type="match status" value="1"/>
</dbReference>
<dbReference type="Pfam" id="PF12631">
    <property type="entry name" value="MnmE_helical"/>
    <property type="match status" value="1"/>
</dbReference>
<dbReference type="InterPro" id="IPR027417">
    <property type="entry name" value="P-loop_NTPase"/>
</dbReference>
<keyword evidence="4 10" id="KW-0479">Metal-binding</keyword>
<proteinExistence type="inferred from homology"/>
<dbReference type="OrthoDB" id="9805918at2"/>
<dbReference type="HAMAP" id="MF_00379">
    <property type="entry name" value="GTPase_MnmE"/>
    <property type="match status" value="1"/>
</dbReference>
<dbReference type="GO" id="GO:0005829">
    <property type="term" value="C:cytosol"/>
    <property type="evidence" value="ECO:0007669"/>
    <property type="project" value="TreeGrafter"/>
</dbReference>
<evidence type="ECO:0000256" key="7">
    <source>
        <dbReference type="ARBA" id="ARBA00022842"/>
    </source>
</evidence>
<feature type="binding site" evidence="10">
    <location>
        <begin position="276"/>
        <end position="279"/>
    </location>
    <ligand>
        <name>GTP</name>
        <dbReference type="ChEBI" id="CHEBI:37565"/>
    </ligand>
</feature>
<keyword evidence="2 10" id="KW-0963">Cytoplasm</keyword>
<evidence type="ECO:0000313" key="14">
    <source>
        <dbReference type="Proteomes" id="UP000184148"/>
    </source>
</evidence>
<dbReference type="InterPro" id="IPR005225">
    <property type="entry name" value="Small_GTP-bd"/>
</dbReference>
<dbReference type="RefSeq" id="WP_073239867.1">
    <property type="nucleotide sequence ID" value="NZ_FQUY01000024.1"/>
</dbReference>
<dbReference type="InterPro" id="IPR031168">
    <property type="entry name" value="G_TrmE"/>
</dbReference>
<dbReference type="GO" id="GO:0030488">
    <property type="term" value="P:tRNA methylation"/>
    <property type="evidence" value="ECO:0007669"/>
    <property type="project" value="TreeGrafter"/>
</dbReference>
<feature type="binding site" evidence="10">
    <location>
        <position position="232"/>
    </location>
    <ligand>
        <name>K(+)</name>
        <dbReference type="ChEBI" id="CHEBI:29103"/>
    </ligand>
</feature>
<dbReference type="FunFam" id="3.40.50.300:FF:000494">
    <property type="entry name" value="tRNA modification GTPase MnmE"/>
    <property type="match status" value="1"/>
</dbReference>
<evidence type="ECO:0000256" key="8">
    <source>
        <dbReference type="ARBA" id="ARBA00022958"/>
    </source>
</evidence>
<comment type="caution">
    <text evidence="10">Lacks conserved residue(s) required for the propagation of feature annotation.</text>
</comment>
<feature type="binding site" evidence="10">
    <location>
        <position position="251"/>
    </location>
    <ligand>
        <name>K(+)</name>
        <dbReference type="ChEBI" id="CHEBI:29103"/>
    </ligand>
</feature>
<comment type="function">
    <text evidence="10">Exhibits a very high intrinsic GTPase hydrolysis rate. Involved in the addition of a carboxymethylaminomethyl (cmnm) group at the wobble position (U34) of certain tRNAs, forming tRNA-cmnm(5)s(2)U34.</text>
</comment>
<keyword evidence="14" id="KW-1185">Reference proteome</keyword>
<keyword evidence="6 10" id="KW-0378">Hydrolase</keyword>
<dbReference type="FunFam" id="3.30.1360.120:FF:000003">
    <property type="entry name" value="tRNA modification GTPase MnmE"/>
    <property type="match status" value="1"/>
</dbReference>
<feature type="binding site" evidence="10">
    <location>
        <position position="236"/>
    </location>
    <ligand>
        <name>Mg(2+)</name>
        <dbReference type="ChEBI" id="CHEBI:18420"/>
    </ligand>
</feature>
<gene>
    <name evidence="10" type="primary">mnmE</name>
    <name evidence="10" type="synonym">trmE</name>
    <name evidence="13" type="ORF">SAMN02745133_02664</name>
</gene>
<dbReference type="InterPro" id="IPR004520">
    <property type="entry name" value="GTPase_MnmE"/>
</dbReference>
<sequence>MLDDTIVAIATPLGEGSIGVIRISGPEAIAVGRRVFQPKVNRDWYIKDNYKLVYGHVVDPDSREIIDEVLLSVMRGPRSFTAEDVVEISCHGGIVPLRRVLEVVLRQGARLAEPGEFSKRAFLNGRLDLAQAESIIDIIRAKTDAGAKIAMAQLGGKLSEQVNELQQELLGLLARIEAIIDFPEDDIPAENLEEMADRCSGLLKVIEQLLDHADTGKIYREGLRTVIVGKPNVGKSSLLNALLREQRAIVTDIPGTTRDVIEEVINIKGVPLKIIDTAGMRETRDLVEKLGVERSRQLLHQADLVLLVLDASTGFTEDDLKVVSLIKDKKVLVIINKIDIADHAIDYEQLKQLIGYSDILEISAQKKIGLERLEQSILNLVLEGKVTAADNILVSNSRHKHALERAKHHLTEARRGLAEAVPADLVSIDLKSAWEILGEITGNHVTEDLIDRIFADFCIGK</sequence>
<dbReference type="STRING" id="1121429.SAMN02745133_02664"/>
<dbReference type="NCBIfam" id="TIGR00450">
    <property type="entry name" value="mnmE_trmE_thdF"/>
    <property type="match status" value="1"/>
</dbReference>
<dbReference type="GO" id="GO:0003924">
    <property type="term" value="F:GTPase activity"/>
    <property type="evidence" value="ECO:0007669"/>
    <property type="project" value="UniProtKB-UniRule"/>
</dbReference>
<name>A0A1M5BQ65_9FIRM</name>
<keyword evidence="7 10" id="KW-0460">Magnesium</keyword>
<evidence type="ECO:0000256" key="6">
    <source>
        <dbReference type="ARBA" id="ARBA00022801"/>
    </source>
</evidence>
<dbReference type="EMBL" id="FQUY01000024">
    <property type="protein sequence ID" value="SHF44392.1"/>
    <property type="molecule type" value="Genomic_DNA"/>
</dbReference>
<evidence type="ECO:0000256" key="9">
    <source>
        <dbReference type="ARBA" id="ARBA00023134"/>
    </source>
</evidence>
<dbReference type="PANTHER" id="PTHR42714">
    <property type="entry name" value="TRNA MODIFICATION GTPASE GTPBP3"/>
    <property type="match status" value="1"/>
</dbReference>
<comment type="subcellular location">
    <subcellularLocation>
        <location evidence="10">Cytoplasm</location>
    </subcellularLocation>
</comment>
<dbReference type="SUPFAM" id="SSF52540">
    <property type="entry name" value="P-loop containing nucleoside triphosphate hydrolases"/>
    <property type="match status" value="1"/>
</dbReference>
<dbReference type="Pfam" id="PF01926">
    <property type="entry name" value="MMR_HSR1"/>
    <property type="match status" value="1"/>
</dbReference>
<dbReference type="Pfam" id="PF10396">
    <property type="entry name" value="TrmE_N"/>
    <property type="match status" value="1"/>
</dbReference>
<dbReference type="PANTHER" id="PTHR42714:SF2">
    <property type="entry name" value="TRNA MODIFICATION GTPASE GTPBP3, MITOCHONDRIAL"/>
    <property type="match status" value="1"/>
</dbReference>
<dbReference type="CDD" id="cd14858">
    <property type="entry name" value="TrmE_N"/>
    <property type="match status" value="1"/>
</dbReference>
<organism evidence="13 14">
    <name type="scientific">Desulforamulus putei DSM 12395</name>
    <dbReference type="NCBI Taxonomy" id="1121429"/>
    <lineage>
        <taxon>Bacteria</taxon>
        <taxon>Bacillati</taxon>
        <taxon>Bacillota</taxon>
        <taxon>Clostridia</taxon>
        <taxon>Eubacteriales</taxon>
        <taxon>Peptococcaceae</taxon>
        <taxon>Desulforamulus</taxon>
    </lineage>
</organism>
<evidence type="ECO:0000256" key="1">
    <source>
        <dbReference type="ARBA" id="ARBA00011043"/>
    </source>
</evidence>
<feature type="binding site" evidence="10">
    <location>
        <position position="461"/>
    </location>
    <ligand>
        <name>(6S)-5-formyl-5,6,7,8-tetrahydrofolate</name>
        <dbReference type="ChEBI" id="CHEBI:57457"/>
    </ligand>
</feature>
<dbReference type="NCBIfam" id="TIGR00231">
    <property type="entry name" value="small_GTP"/>
    <property type="match status" value="1"/>
</dbReference>
<feature type="binding site" evidence="10">
    <location>
        <begin position="251"/>
        <end position="257"/>
    </location>
    <ligand>
        <name>GTP</name>
        <dbReference type="ChEBI" id="CHEBI:37565"/>
    </ligand>
</feature>
<accession>A0A1M5BQ65</accession>
<dbReference type="GO" id="GO:0002098">
    <property type="term" value="P:tRNA wobble uridine modification"/>
    <property type="evidence" value="ECO:0007669"/>
    <property type="project" value="TreeGrafter"/>
</dbReference>
<feature type="binding site" evidence="10">
    <location>
        <position position="87"/>
    </location>
    <ligand>
        <name>(6S)-5-formyl-5,6,7,8-tetrahydrofolate</name>
        <dbReference type="ChEBI" id="CHEBI:57457"/>
    </ligand>
</feature>
<dbReference type="Gene3D" id="3.30.1360.120">
    <property type="entry name" value="Probable tRNA modification gtpase trme, domain 1"/>
    <property type="match status" value="1"/>
</dbReference>
<keyword evidence="5 10" id="KW-0547">Nucleotide-binding</keyword>
<dbReference type="InterPro" id="IPR025867">
    <property type="entry name" value="MnmE_helical"/>
</dbReference>
<evidence type="ECO:0000259" key="12">
    <source>
        <dbReference type="PROSITE" id="PS51709"/>
    </source>
</evidence>
<feature type="binding site" evidence="10">
    <location>
        <position position="257"/>
    </location>
    <ligand>
        <name>Mg(2+)</name>
        <dbReference type="ChEBI" id="CHEBI:18420"/>
    </ligand>
</feature>
<comment type="cofactor">
    <cofactor evidence="10">
        <name>K(+)</name>
        <dbReference type="ChEBI" id="CHEBI:29103"/>
    </cofactor>
    <text evidence="10">Binds 1 potassium ion per subunit.</text>
</comment>
<evidence type="ECO:0000256" key="3">
    <source>
        <dbReference type="ARBA" id="ARBA00022694"/>
    </source>
</evidence>
<evidence type="ECO:0000256" key="4">
    <source>
        <dbReference type="ARBA" id="ARBA00022723"/>
    </source>
</evidence>
<dbReference type="GO" id="GO:0005525">
    <property type="term" value="F:GTP binding"/>
    <property type="evidence" value="ECO:0007669"/>
    <property type="project" value="UniProtKB-UniRule"/>
</dbReference>
<dbReference type="InterPro" id="IPR018948">
    <property type="entry name" value="GTP-bd_TrmE_N"/>
</dbReference>
<dbReference type="PROSITE" id="PS51709">
    <property type="entry name" value="G_TRME"/>
    <property type="match status" value="1"/>
</dbReference>
<reference evidence="14" key="1">
    <citation type="submission" date="2016-11" db="EMBL/GenBank/DDBJ databases">
        <authorList>
            <person name="Varghese N."/>
            <person name="Submissions S."/>
        </authorList>
    </citation>
    <scope>NUCLEOTIDE SEQUENCE [LARGE SCALE GENOMIC DNA]</scope>
    <source>
        <strain evidence="14">DSM 12395</strain>
    </source>
</reference>
<dbReference type="InterPro" id="IPR027266">
    <property type="entry name" value="TrmE/GcvT-like"/>
</dbReference>
<dbReference type="CDD" id="cd04164">
    <property type="entry name" value="trmE"/>
    <property type="match status" value="1"/>
</dbReference>
<dbReference type="InterPro" id="IPR027368">
    <property type="entry name" value="MnmE_dom2"/>
</dbReference>
<evidence type="ECO:0000313" key="13">
    <source>
        <dbReference type="EMBL" id="SHF44392.1"/>
    </source>
</evidence>
<dbReference type="AlphaFoldDB" id="A0A1M5BQ65"/>
<comment type="similarity">
    <text evidence="1 10 11">Belongs to the TRAFAC class TrmE-Era-EngA-EngB-Septin-like GTPase superfamily. TrmE GTPase family.</text>
</comment>
<keyword evidence="9 10" id="KW-0342">GTP-binding</keyword>
<dbReference type="GO" id="GO:0046872">
    <property type="term" value="F:metal ion binding"/>
    <property type="evidence" value="ECO:0007669"/>
    <property type="project" value="UniProtKB-KW"/>
</dbReference>
<feature type="binding site" evidence="10">
    <location>
        <position position="253"/>
    </location>
    <ligand>
        <name>K(+)</name>
        <dbReference type="ChEBI" id="CHEBI:29103"/>
    </ligand>
</feature>
<feature type="domain" description="TrmE-type G" evidence="12">
    <location>
        <begin position="222"/>
        <end position="382"/>
    </location>
</feature>
<evidence type="ECO:0000256" key="5">
    <source>
        <dbReference type="ARBA" id="ARBA00022741"/>
    </source>
</evidence>